<dbReference type="KEGG" id="cck:Ccar_00020"/>
<dbReference type="InterPro" id="IPR006741">
    <property type="entry name" value="AgrB"/>
</dbReference>
<dbReference type="EMBL" id="ACVI01000147">
    <property type="protein sequence ID" value="EET84566.1"/>
    <property type="molecule type" value="Genomic_DNA"/>
</dbReference>
<keyword evidence="6 8" id="KW-1133">Transmembrane helix</keyword>
<dbReference type="PATRIC" id="fig|536227.13.peg.27"/>
<feature type="transmembrane region" description="Helical" evidence="8">
    <location>
        <begin position="105"/>
        <end position="127"/>
    </location>
</feature>
<accession>C6Q1S3</accession>
<evidence type="ECO:0000313" key="10">
    <source>
        <dbReference type="Proteomes" id="UP000004198"/>
    </source>
</evidence>
<dbReference type="Pfam" id="PF04647">
    <property type="entry name" value="AgrB"/>
    <property type="match status" value="1"/>
</dbReference>
<evidence type="ECO:0000313" key="9">
    <source>
        <dbReference type="EMBL" id="EET84566.1"/>
    </source>
</evidence>
<dbReference type="GO" id="GO:0006508">
    <property type="term" value="P:proteolysis"/>
    <property type="evidence" value="ECO:0007669"/>
    <property type="project" value="UniProtKB-KW"/>
</dbReference>
<keyword evidence="4 8" id="KW-0812">Transmembrane</keyword>
<evidence type="ECO:0000256" key="1">
    <source>
        <dbReference type="ARBA" id="ARBA00022475"/>
    </source>
</evidence>
<organism evidence="9 10">
    <name type="scientific">Clostridium carboxidivorans P7</name>
    <dbReference type="NCBI Taxonomy" id="536227"/>
    <lineage>
        <taxon>Bacteria</taxon>
        <taxon>Bacillati</taxon>
        <taxon>Bacillota</taxon>
        <taxon>Clostridia</taxon>
        <taxon>Eubacteriales</taxon>
        <taxon>Clostridiaceae</taxon>
        <taxon>Clostridium</taxon>
    </lineage>
</organism>
<keyword evidence="3" id="KW-0645">Protease</keyword>
<dbReference type="AlphaFoldDB" id="C6Q1S3"/>
<evidence type="ECO:0000256" key="7">
    <source>
        <dbReference type="ARBA" id="ARBA00023136"/>
    </source>
</evidence>
<evidence type="ECO:0000256" key="3">
    <source>
        <dbReference type="ARBA" id="ARBA00022670"/>
    </source>
</evidence>
<evidence type="ECO:0000256" key="6">
    <source>
        <dbReference type="ARBA" id="ARBA00022989"/>
    </source>
</evidence>
<dbReference type="GO" id="GO:0016020">
    <property type="term" value="C:membrane"/>
    <property type="evidence" value="ECO:0007669"/>
    <property type="project" value="InterPro"/>
</dbReference>
<keyword evidence="5" id="KW-0378">Hydrolase</keyword>
<gene>
    <name evidence="9" type="ORF">CcarbDRAFT_4991</name>
</gene>
<keyword evidence="7 8" id="KW-0472">Membrane</keyword>
<dbReference type="GO" id="GO:0008233">
    <property type="term" value="F:peptidase activity"/>
    <property type="evidence" value="ECO:0007669"/>
    <property type="project" value="UniProtKB-KW"/>
</dbReference>
<evidence type="ECO:0000256" key="4">
    <source>
        <dbReference type="ARBA" id="ARBA00022692"/>
    </source>
</evidence>
<dbReference type="eggNOG" id="COG4512">
    <property type="taxonomic scope" value="Bacteria"/>
</dbReference>
<evidence type="ECO:0000256" key="8">
    <source>
        <dbReference type="SAM" id="Phobius"/>
    </source>
</evidence>
<feature type="transmembrane region" description="Helical" evidence="8">
    <location>
        <begin position="39"/>
        <end position="66"/>
    </location>
</feature>
<dbReference type="GO" id="GO:0009372">
    <property type="term" value="P:quorum sensing"/>
    <property type="evidence" value="ECO:0007669"/>
    <property type="project" value="UniProtKB-KW"/>
</dbReference>
<keyword evidence="1" id="KW-1003">Cell membrane</keyword>
<reference evidence="9 10" key="1">
    <citation type="submission" date="2009-06" db="EMBL/GenBank/DDBJ databases">
        <title>The draft genome of Clostridium carboxidivorans P7.</title>
        <authorList>
            <consortium name="US DOE Joint Genome Institute (JGI-PGF)"/>
            <person name="Lucas S."/>
            <person name="Copeland A."/>
            <person name="Lapidus A."/>
            <person name="Glavina del Rio T."/>
            <person name="Tice H."/>
            <person name="Bruce D."/>
            <person name="Goodwin L."/>
            <person name="Pitluck S."/>
            <person name="Larimer F."/>
            <person name="Land M.L."/>
            <person name="Hauser L."/>
            <person name="Hemme C.L."/>
        </authorList>
    </citation>
    <scope>NUCLEOTIDE SEQUENCE [LARGE SCALE GENOMIC DNA]</scope>
    <source>
        <strain evidence="9 10">P7</strain>
    </source>
</reference>
<dbReference type="STRING" id="536227.Ccar_00020"/>
<proteinExistence type="predicted"/>
<keyword evidence="10" id="KW-1185">Reference proteome</keyword>
<evidence type="ECO:0000256" key="5">
    <source>
        <dbReference type="ARBA" id="ARBA00022801"/>
    </source>
</evidence>
<comment type="caution">
    <text evidence="9">The sequence shown here is derived from an EMBL/GenBank/DDBJ whole genome shotgun (WGS) entry which is preliminary data.</text>
</comment>
<keyword evidence="2" id="KW-0673">Quorum sensing</keyword>
<dbReference type="RefSeq" id="WP_007063875.1">
    <property type="nucleotide sequence ID" value="NZ_ACVI01000147.1"/>
</dbReference>
<protein>
    <submittedName>
        <fullName evidence="9">Accessory gene regulator B</fullName>
    </submittedName>
</protein>
<dbReference type="OrthoDB" id="2854767at2"/>
<dbReference type="SMART" id="SM00793">
    <property type="entry name" value="AgrB"/>
    <property type="match status" value="1"/>
</dbReference>
<feature type="transmembrane region" description="Helical" evidence="8">
    <location>
        <begin position="78"/>
        <end position="99"/>
    </location>
</feature>
<dbReference type="Proteomes" id="UP000004198">
    <property type="component" value="Unassembled WGS sequence"/>
</dbReference>
<sequence length="220" mass="24669">MFLIENLSNKIGNKIAITLNLDKDSEEVMVYGAFNLLQILWSTLWIVVFGTVLKVLMEALIIFFTISALRKYSGGVHASSPGICTIVGTVVSVGFALIIDKLYWIFNITNVSLLAVISLIFSYYAVYKLAPVDSIAKPIVKLETKKQFKRKSIVVVVISCIIVLVMIIFYFKYKNIFLLNSAMCICVGDAWQAFTLTNIGHKILTKLDNILKKLCKEVKV</sequence>
<evidence type="ECO:0000256" key="2">
    <source>
        <dbReference type="ARBA" id="ARBA00022654"/>
    </source>
</evidence>
<feature type="transmembrane region" description="Helical" evidence="8">
    <location>
        <begin position="153"/>
        <end position="171"/>
    </location>
</feature>
<name>C6Q1S3_9CLOT</name>